<dbReference type="AlphaFoldDB" id="A0A6J4KCN7"/>
<dbReference type="EMBL" id="CADCTV010000115">
    <property type="protein sequence ID" value="CAA9301295.1"/>
    <property type="molecule type" value="Genomic_DNA"/>
</dbReference>
<feature type="region of interest" description="Disordered" evidence="1">
    <location>
        <begin position="107"/>
        <end position="131"/>
    </location>
</feature>
<accession>A0A6J4KCN7</accession>
<gene>
    <name evidence="2" type="ORF">AVDCRST_MAG89-487</name>
</gene>
<organism evidence="2">
    <name type="scientific">uncultured Gemmatimonadota bacterium</name>
    <dbReference type="NCBI Taxonomy" id="203437"/>
    <lineage>
        <taxon>Bacteria</taxon>
        <taxon>Pseudomonadati</taxon>
        <taxon>Gemmatimonadota</taxon>
        <taxon>environmental samples</taxon>
    </lineage>
</organism>
<protein>
    <submittedName>
        <fullName evidence="2">Uncharacterized protein</fullName>
    </submittedName>
</protein>
<name>A0A6J4KCN7_9BACT</name>
<sequence>MHVYLREEPIELEMKEVEAEGLVSDDSGLIPMAFFAQGNDRPSFRAFLPPETVNILHQVITGPVRLGLMAEEPEDPSQEIQAMVGLTIPVEALPDGMVPNEIEDAEPSLEPWQQGGEAWQSDSWKGEDDDEDTPRTILLAFAPLVRIARRRPDDFAEELADLLESALAGSTKPSLEARVDRMLGL</sequence>
<evidence type="ECO:0000313" key="2">
    <source>
        <dbReference type="EMBL" id="CAA9301295.1"/>
    </source>
</evidence>
<proteinExistence type="predicted"/>
<reference evidence="2" key="1">
    <citation type="submission" date="2020-02" db="EMBL/GenBank/DDBJ databases">
        <authorList>
            <person name="Meier V. D."/>
        </authorList>
    </citation>
    <scope>NUCLEOTIDE SEQUENCE</scope>
    <source>
        <strain evidence="2">AVDCRST_MAG89</strain>
    </source>
</reference>
<evidence type="ECO:0000256" key="1">
    <source>
        <dbReference type="SAM" id="MobiDB-lite"/>
    </source>
</evidence>